<evidence type="ECO:0000313" key="1">
    <source>
        <dbReference type="EMBL" id="QGZ16260.1"/>
    </source>
</evidence>
<protein>
    <submittedName>
        <fullName evidence="1">Uncharacterized protein</fullName>
    </submittedName>
</protein>
<reference evidence="1 2" key="1">
    <citation type="submission" date="2019-11" db="EMBL/GenBank/DDBJ databases">
        <title>Characterization of a new Erwinia amylovora bacteriophage.</title>
        <authorList>
            <person name="Valentovich L.N."/>
            <person name="Akhremchuk A.E."/>
            <person name="Besarab N.V."/>
            <person name="Lagonenko A.L."/>
        </authorList>
    </citation>
    <scope>NUCLEOTIDE SEQUENCE [LARGE SCALE GENOMIC DNA]</scope>
</reference>
<sequence>MTSQCPNPSRKRITTKPDVDNVVHFLEEAYWMLDMEDTYQYDDHLEMALAKKEAMRLIKNLSLRRQR</sequence>
<proteinExistence type="predicted"/>
<keyword evidence="2" id="KW-1185">Reference proteome</keyword>
<dbReference type="Proteomes" id="UP000433183">
    <property type="component" value="Segment"/>
</dbReference>
<evidence type="ECO:0000313" key="2">
    <source>
        <dbReference type="Proteomes" id="UP000433183"/>
    </source>
</evidence>
<organism evidence="1 2">
    <name type="scientific">Erwinia phage Hena1</name>
    <dbReference type="NCBI Taxonomy" id="2678601"/>
    <lineage>
        <taxon>Viruses</taxon>
        <taxon>Duplodnaviria</taxon>
        <taxon>Heunggongvirae</taxon>
        <taxon>Uroviricota</taxon>
        <taxon>Caudoviricetes</taxon>
        <taxon>Vequintavirinae</taxon>
        <taxon>Henunavirus</taxon>
        <taxon>Henunavirus hena1</taxon>
    </lineage>
</organism>
<gene>
    <name evidence="1" type="ORF">Hena1_00840</name>
</gene>
<name>A0A6B9J5J5_9CAUD</name>
<accession>A0A6B9J5J5</accession>
<dbReference type="EMBL" id="MN732867">
    <property type="protein sequence ID" value="QGZ16260.1"/>
    <property type="molecule type" value="Genomic_DNA"/>
</dbReference>